<dbReference type="InterPro" id="IPR056064">
    <property type="entry name" value="DUF7647"/>
</dbReference>
<dbReference type="Pfam" id="PF24101">
    <property type="entry name" value="WHD_GTF3C1"/>
    <property type="match status" value="1"/>
</dbReference>
<dbReference type="InterPro" id="IPR036390">
    <property type="entry name" value="WH_DNA-bd_sf"/>
</dbReference>
<evidence type="ECO:0000259" key="10">
    <source>
        <dbReference type="Pfam" id="PF24538"/>
    </source>
</evidence>
<evidence type="ECO:0000313" key="14">
    <source>
        <dbReference type="EMBL" id="PKA51962.1"/>
    </source>
</evidence>
<dbReference type="GO" id="GO:0042791">
    <property type="term" value="P:5S class rRNA transcription by RNA polymerase III"/>
    <property type="evidence" value="ECO:0007669"/>
    <property type="project" value="TreeGrafter"/>
</dbReference>
<evidence type="ECO:0000259" key="12">
    <source>
        <dbReference type="Pfam" id="PF24657"/>
    </source>
</evidence>
<evidence type="ECO:0000259" key="7">
    <source>
        <dbReference type="Pfam" id="PF04182"/>
    </source>
</evidence>
<evidence type="ECO:0000259" key="8">
    <source>
        <dbReference type="Pfam" id="PF23704"/>
    </source>
</evidence>
<dbReference type="Pfam" id="PF24657">
    <property type="entry name" value="DUF7646"/>
    <property type="match status" value="1"/>
</dbReference>
<feature type="domain" description="DUF7599" evidence="10">
    <location>
        <begin position="244"/>
        <end position="326"/>
    </location>
</feature>
<feature type="region of interest" description="Disordered" evidence="6">
    <location>
        <begin position="1297"/>
        <end position="1317"/>
    </location>
</feature>
<dbReference type="InterPro" id="IPR056063">
    <property type="entry name" value="DUF7646"/>
</dbReference>
<evidence type="ECO:0000256" key="1">
    <source>
        <dbReference type="ARBA" id="ARBA00004123"/>
    </source>
</evidence>
<evidence type="ECO:0000259" key="9">
    <source>
        <dbReference type="Pfam" id="PF24101"/>
    </source>
</evidence>
<dbReference type="Proteomes" id="UP000236161">
    <property type="component" value="Unassembled WGS sequence"/>
</dbReference>
<dbReference type="Pfam" id="PF24655">
    <property type="entry name" value="DUF7645"/>
    <property type="match status" value="1"/>
</dbReference>
<reference evidence="14 15" key="1">
    <citation type="journal article" date="2017" name="Nature">
        <title>The Apostasia genome and the evolution of orchids.</title>
        <authorList>
            <person name="Zhang G.Q."/>
            <person name="Liu K.W."/>
            <person name="Li Z."/>
            <person name="Lohaus R."/>
            <person name="Hsiao Y.Y."/>
            <person name="Niu S.C."/>
            <person name="Wang J.Y."/>
            <person name="Lin Y.C."/>
            <person name="Xu Q."/>
            <person name="Chen L.J."/>
            <person name="Yoshida K."/>
            <person name="Fujiwara S."/>
            <person name="Wang Z.W."/>
            <person name="Zhang Y.Q."/>
            <person name="Mitsuda N."/>
            <person name="Wang M."/>
            <person name="Liu G.H."/>
            <person name="Pecoraro L."/>
            <person name="Huang H.X."/>
            <person name="Xiao X.J."/>
            <person name="Lin M."/>
            <person name="Wu X.Y."/>
            <person name="Wu W.L."/>
            <person name="Chen Y.Y."/>
            <person name="Chang S.B."/>
            <person name="Sakamoto S."/>
            <person name="Ohme-Takagi M."/>
            <person name="Yagi M."/>
            <person name="Zeng S.J."/>
            <person name="Shen C.Y."/>
            <person name="Yeh C.M."/>
            <person name="Luo Y.B."/>
            <person name="Tsai W.C."/>
            <person name="Van de Peer Y."/>
            <person name="Liu Z.J."/>
        </authorList>
    </citation>
    <scope>NUCLEOTIDE SEQUENCE [LARGE SCALE GENOMIC DNA]</scope>
    <source>
        <strain evidence="15">cv. Shenzhen</strain>
        <tissue evidence="14">Stem</tissue>
    </source>
</reference>
<protein>
    <submittedName>
        <fullName evidence="14">Uncharacterized protein</fullName>
    </submittedName>
</protein>
<dbReference type="CDD" id="cd16169">
    <property type="entry name" value="Tau138_eWH"/>
    <property type="match status" value="1"/>
</dbReference>
<dbReference type="Pfam" id="PF04182">
    <property type="entry name" value="B-block_TFIIIC"/>
    <property type="match status" value="1"/>
</dbReference>
<gene>
    <name evidence="14" type="ORF">AXF42_Ash008191</name>
</gene>
<dbReference type="GO" id="GO:0003677">
    <property type="term" value="F:DNA binding"/>
    <property type="evidence" value="ECO:0007669"/>
    <property type="project" value="UniProtKB-KW"/>
</dbReference>
<feature type="domain" description="DUF7645" evidence="11">
    <location>
        <begin position="931"/>
        <end position="990"/>
    </location>
</feature>
<dbReference type="InterPro" id="IPR035625">
    <property type="entry name" value="Tfc3-like_eWH"/>
</dbReference>
<feature type="domain" description="B-block binding subunit of TFIIIC" evidence="7">
    <location>
        <begin position="113"/>
        <end position="197"/>
    </location>
</feature>
<comment type="subcellular location">
    <subcellularLocation>
        <location evidence="1">Nucleus</location>
    </subcellularLocation>
</comment>
<keyword evidence="4" id="KW-0804">Transcription</keyword>
<dbReference type="Pfam" id="PF24658">
    <property type="entry name" value="DUF7647"/>
    <property type="match status" value="1"/>
</dbReference>
<accession>A0A2I0A8V1</accession>
<feature type="domain" description="DUF7647" evidence="13">
    <location>
        <begin position="759"/>
        <end position="930"/>
    </location>
</feature>
<feature type="domain" description="General transcription factor 3C polypeptide 1 winged-helix" evidence="8">
    <location>
        <begin position="1"/>
        <end position="101"/>
    </location>
</feature>
<dbReference type="EMBL" id="KZ452012">
    <property type="protein sequence ID" value="PKA51962.1"/>
    <property type="molecule type" value="Genomic_DNA"/>
</dbReference>
<organism evidence="14 15">
    <name type="scientific">Apostasia shenzhenica</name>
    <dbReference type="NCBI Taxonomy" id="1088818"/>
    <lineage>
        <taxon>Eukaryota</taxon>
        <taxon>Viridiplantae</taxon>
        <taxon>Streptophyta</taxon>
        <taxon>Embryophyta</taxon>
        <taxon>Tracheophyta</taxon>
        <taxon>Spermatophyta</taxon>
        <taxon>Magnoliopsida</taxon>
        <taxon>Liliopsida</taxon>
        <taxon>Asparagales</taxon>
        <taxon>Orchidaceae</taxon>
        <taxon>Apostasioideae</taxon>
        <taxon>Apostasia</taxon>
    </lineage>
</organism>
<dbReference type="InterPro" id="IPR056062">
    <property type="entry name" value="DUF7645"/>
</dbReference>
<dbReference type="PANTHER" id="PTHR15180">
    <property type="entry name" value="GENERAL TRANSCRIPTION FACTOR 3C POLYPEPTIDE 1"/>
    <property type="match status" value="1"/>
</dbReference>
<keyword evidence="15" id="KW-1185">Reference proteome</keyword>
<sequence>MDDIISAALEEVCVRGASGLHLPDLWASLQAAVSSNGLQLSDSVKKVIWARLVSHPRLRFVALGSTLEQEEVLLQSLTEVERVGINIVAEEHLRDSFLGLYDLKQAPHFEFSQTQKRVLERLAMTRNNGITQSELAKEFDMKGNNFFYVVRSLESQHLIVRQSTIVREKESLYMESSQKGDHIVNTNLLHLYRYAKNMNLNPQQRLEITRSACPYMLDIPGDAKACAVPVEDIDDRSEEDVRVNDFLPAMRAICEKLEASNDKVDFVTSIKQALGYRMATGHRAWRNILFRLKHAGLVTEFQSKVNGKDATCLRLLKKFDRKYFLPNTIMSKCNDHDADHLIKSGKRGQITDQLVELPLDHCIYDMIDAEGQKGITILELSKRLGISSKKLHKRVISMRDRFGLVSETEVENKIQVYRFWTPRMYQQDGNDLYSDNCKLLLDGNAETTQSSDLARYDSLNISSKDDLKVNSMDELLLGDETCNGQRSETLISRCEPISIEAECEQEPKEPTYYAKGTGGDIIFDKSNSTESRVMPSLLPNSVSSVSLISPQRYACRSSTAFAEKRKRRIAEKLEIEKFLLKVELHKWLEDIEKGKPTIMDSKTLDRSLKTLQVEGTCKCIRVYMPSLTNFNSLRHTEAVLHSSVIPSEELLRQIYERQRYFDIQCRRLSFSEGSKADHPVAKLRDSPVAKEREVRKRSTHVADMQVSNTMSVNGFVMAKMVRAKLLHKFLWNYFTSLPFWQNSLHSSRNSVDCKLQSAGNCQLFSLDAAIKEMPLELFLQVAGSKAVINNLEQKCKLRLRLSDLPVQERKCLMDTRATCRLSSIVEILRRLRLIQLVNRGVVQDSHLLTHELELQPYIEEPLPAVLPSSDVGRTDNFSKLRHDFVLLNKEALDYYWEFLEYSFSASDPTASKQCFPGSAVEEVFHRRSWSSVRVMTMEQRMELLKRVSHGDQKKKIPFTECVKIAGELNLTLEQVLRVSYDKRQAHLNECCYMKSRRWDNCENTNIGGSAFSKRMRLTDTLHDHSQSSTQTGELYGSTRSALCDGNKQSIVTGSDSVPIGEDDSIDQTCIAKSQNDEPQPHISDAETATFISQCAFHELKPSRKRKFLWTDNLDRQLVMQYARHRAMLGVRFFRVDWSSLHDLPAQPVTCKRRMATLNGKSDIRRAVLRLCSLLGERYFSYIDKSAIKEKRWVGIFDSKQSDKGVMLVEDAAQNESASCETICQSNSRQYCWDDFEDPNIKMALDDVLKYKRLAKMEDATRSGSRPERWTSNLSADASHFTSNEVEQIDISSNVEEVFHSDDKKGPNSAAVPSKTAQSRFKSHGKLLELRGKGSISKICKSVAVGNAIELLKLVFLNCSKSPGAQASLSTTLQKYSEGEIFSAFSYLRMKNYLVPGHGSRPFVLSRKFFQNISSSPFPNDSAKRAANFSSFLHQHHEDIMQDGLSIASDLQCGEIFHLFSLVLSGEVFISPCLPENGIGEADELRSLESFLSPGDLGNIGVSKISKRRVDATYSWGKVKRQKSQVNIDGDRREKGFPGIKVIVNMEKISGDDALEYGGDDKAQSMLAMSISGIEPSNLKSSSENLDAPLQIVSQIKSAVCPDESCWDALAMYMTLLSSAPSVENEPKLSPAVFSSVYSIICQVGEQGISMDELSRSVNINGEQVAAVIEALEAFQLAVKVDAFDSVWVVDASYASRYFINVLAQQDFQNQGYLSQNFTRSQDIISGVSKTNFPVQDKSNDCSRLGNSKPKNNEDVQDFEICDAANCGLGISKLSRPILPWINGDGSTNSSVYKALTRQILGIVMQNPGVMEEDIIRKIDVLNPQSCRRLLEVMILDNHIRVRRMCQTAAPPSPPAILQHLFPSNLMRPTLKLQNHYFANPMSTTML</sequence>
<dbReference type="OrthoDB" id="68020at2759"/>
<proteinExistence type="predicted"/>
<keyword evidence="3" id="KW-0238">DNA-binding</keyword>
<dbReference type="PANTHER" id="PTHR15180:SF1">
    <property type="entry name" value="GENERAL TRANSCRIPTION FACTOR 3C POLYPEPTIDE 1"/>
    <property type="match status" value="1"/>
</dbReference>
<evidence type="ECO:0000256" key="6">
    <source>
        <dbReference type="SAM" id="MobiDB-lite"/>
    </source>
</evidence>
<dbReference type="GO" id="GO:0006384">
    <property type="term" value="P:transcription initiation at RNA polymerase III promoter"/>
    <property type="evidence" value="ECO:0007669"/>
    <property type="project" value="InterPro"/>
</dbReference>
<dbReference type="InterPro" id="IPR056428">
    <property type="entry name" value="WH_GTF3C1"/>
</dbReference>
<evidence type="ECO:0000256" key="5">
    <source>
        <dbReference type="ARBA" id="ARBA00023242"/>
    </source>
</evidence>
<dbReference type="InterPro" id="IPR056467">
    <property type="entry name" value="eWH_GTF3C1"/>
</dbReference>
<name>A0A2I0A8V1_9ASPA</name>
<dbReference type="InterPro" id="IPR036388">
    <property type="entry name" value="WH-like_DNA-bd_sf"/>
</dbReference>
<dbReference type="SUPFAM" id="SSF46785">
    <property type="entry name" value="Winged helix' DNA-binding domain"/>
    <property type="match status" value="1"/>
</dbReference>
<dbReference type="STRING" id="1088818.A0A2I0A8V1"/>
<evidence type="ECO:0000259" key="11">
    <source>
        <dbReference type="Pfam" id="PF24655"/>
    </source>
</evidence>
<dbReference type="InterPro" id="IPR044210">
    <property type="entry name" value="Tfc3-like"/>
</dbReference>
<dbReference type="Gene3D" id="1.10.10.10">
    <property type="entry name" value="Winged helix-like DNA-binding domain superfamily/Winged helix DNA-binding domain"/>
    <property type="match status" value="1"/>
</dbReference>
<keyword evidence="5" id="KW-0539">Nucleus</keyword>
<evidence type="ECO:0000259" key="13">
    <source>
        <dbReference type="Pfam" id="PF24658"/>
    </source>
</evidence>
<evidence type="ECO:0000313" key="15">
    <source>
        <dbReference type="Proteomes" id="UP000236161"/>
    </source>
</evidence>
<dbReference type="Pfam" id="PF23704">
    <property type="entry name" value="WHD_GTF3C1_N"/>
    <property type="match status" value="1"/>
</dbReference>
<keyword evidence="2" id="KW-0597">Phosphoprotein</keyword>
<feature type="domain" description="GTF3C1 extended winged-helix" evidence="9">
    <location>
        <begin position="559"/>
        <end position="666"/>
    </location>
</feature>
<evidence type="ECO:0000256" key="2">
    <source>
        <dbReference type="ARBA" id="ARBA00022553"/>
    </source>
</evidence>
<evidence type="ECO:0000256" key="4">
    <source>
        <dbReference type="ARBA" id="ARBA00023163"/>
    </source>
</evidence>
<dbReference type="GO" id="GO:0000127">
    <property type="term" value="C:transcription factor TFIIIC complex"/>
    <property type="evidence" value="ECO:0007669"/>
    <property type="project" value="InterPro"/>
</dbReference>
<dbReference type="Pfam" id="PF24538">
    <property type="entry name" value="DUF7599"/>
    <property type="match status" value="1"/>
</dbReference>
<feature type="domain" description="DUF7646" evidence="12">
    <location>
        <begin position="345"/>
        <end position="427"/>
    </location>
</feature>
<dbReference type="InterPro" id="IPR007309">
    <property type="entry name" value="TFIIIC_Bblock-bd"/>
</dbReference>
<dbReference type="GO" id="GO:0005634">
    <property type="term" value="C:nucleus"/>
    <property type="evidence" value="ECO:0007669"/>
    <property type="project" value="UniProtKB-SubCell"/>
</dbReference>
<evidence type="ECO:0000256" key="3">
    <source>
        <dbReference type="ARBA" id="ARBA00023125"/>
    </source>
</evidence>
<dbReference type="InterPro" id="IPR056020">
    <property type="entry name" value="DUF7599"/>
</dbReference>